<evidence type="ECO:0000313" key="18">
    <source>
        <dbReference type="Proteomes" id="UP000070598"/>
    </source>
</evidence>
<sequence length="378" mass="41080">MLRAAAALLIPLAFVSACWGGAPGGDDRSTASITVTPASGSRNVEPNTKVRVSAEGGKLTTVAVTDSDGDQVAGRLSEDGTTWTASRFLGPGERYTVSARAVDARGLASTAEATFTTLTPTKRLRTMVSPLKGWTVGIGQPVVVKFKHAIPDRRAVQDALQVVSTPAVPGAWYWIDDRTVHWRPKEYWPAGTKVTLRVRLTGVKAGEGMYGEEDRDVSFTVGRAQVIRIDVRKHRMTVLRDGAVIRTFPITAGKEGFETRSGTKVILEKHPAKRMQSASIGISDPSHPDYYDLRVKYAMRVTWSGEFIHQAEWSTGAQGRTNVSHGCVGLAPADAAWLFENTRIGDPVEVTGTDREMELGNGYGDWNVPWSTWRKGNA</sequence>
<evidence type="ECO:0000313" key="17">
    <source>
        <dbReference type="EMBL" id="KWX06639.1"/>
    </source>
</evidence>
<organism evidence="16 19">
    <name type="scientific">Carbonactinospora thermoautotrophica</name>
    <dbReference type="NCBI Taxonomy" id="1469144"/>
    <lineage>
        <taxon>Bacteria</taxon>
        <taxon>Bacillati</taxon>
        <taxon>Actinomycetota</taxon>
        <taxon>Actinomycetes</taxon>
        <taxon>Kitasatosporales</taxon>
        <taxon>Carbonactinosporaceae</taxon>
        <taxon>Carbonactinospora</taxon>
    </lineage>
</organism>
<comment type="caution">
    <text evidence="16">The sequence shown here is derived from an EMBL/GenBank/DDBJ whole genome shotgun (WGS) entry which is preliminary data.</text>
</comment>
<dbReference type="EMBL" id="JYIJ01000016">
    <property type="protein sequence ID" value="KWX04251.1"/>
    <property type="molecule type" value="Genomic_DNA"/>
</dbReference>
<dbReference type="Proteomes" id="UP000070659">
    <property type="component" value="Unassembled WGS sequence"/>
</dbReference>
<dbReference type="CDD" id="cd13432">
    <property type="entry name" value="LDT_IgD_like_2"/>
    <property type="match status" value="1"/>
</dbReference>
<dbReference type="GO" id="GO:0005576">
    <property type="term" value="C:extracellular region"/>
    <property type="evidence" value="ECO:0007669"/>
    <property type="project" value="TreeGrafter"/>
</dbReference>
<dbReference type="Pfam" id="PF17964">
    <property type="entry name" value="Big_10"/>
    <property type="match status" value="1"/>
</dbReference>
<evidence type="ECO:0000256" key="9">
    <source>
        <dbReference type="ARBA" id="ARBA00023288"/>
    </source>
</evidence>
<keyword evidence="6 13" id="KW-0573">Peptidoglycan synthesis</keyword>
<evidence type="ECO:0000256" key="1">
    <source>
        <dbReference type="ARBA" id="ARBA00004752"/>
    </source>
</evidence>
<dbReference type="PROSITE" id="PS51257">
    <property type="entry name" value="PROKAR_LIPOPROTEIN"/>
    <property type="match status" value="1"/>
</dbReference>
<dbReference type="UniPathway" id="UPA00219"/>
<keyword evidence="9" id="KW-0449">Lipoprotein</keyword>
<dbReference type="GO" id="GO:0016746">
    <property type="term" value="F:acyltransferase activity"/>
    <property type="evidence" value="ECO:0007669"/>
    <property type="project" value="UniProtKB-KW"/>
</dbReference>
<dbReference type="PROSITE" id="PS52029">
    <property type="entry name" value="LD_TPASE"/>
    <property type="match status" value="1"/>
</dbReference>
<evidence type="ECO:0000256" key="6">
    <source>
        <dbReference type="ARBA" id="ARBA00022984"/>
    </source>
</evidence>
<proteinExistence type="predicted"/>
<gene>
    <name evidence="16" type="ORF">TH66_09490</name>
    <name evidence="17" type="ORF">TR74_21425</name>
</gene>
<evidence type="ECO:0000256" key="7">
    <source>
        <dbReference type="ARBA" id="ARBA00023136"/>
    </source>
</evidence>
<dbReference type="PANTHER" id="PTHR30582">
    <property type="entry name" value="L,D-TRANSPEPTIDASE"/>
    <property type="match status" value="1"/>
</dbReference>
<dbReference type="InterPro" id="IPR041280">
    <property type="entry name" value="Big_10"/>
</dbReference>
<dbReference type="Gene3D" id="2.40.440.10">
    <property type="entry name" value="L,D-transpeptidase catalytic domain-like"/>
    <property type="match status" value="1"/>
</dbReference>
<keyword evidence="4 14" id="KW-0732">Signal</keyword>
<evidence type="ECO:0000313" key="19">
    <source>
        <dbReference type="Proteomes" id="UP000070659"/>
    </source>
</evidence>
<dbReference type="Pfam" id="PF03734">
    <property type="entry name" value="YkuD"/>
    <property type="match status" value="1"/>
</dbReference>
<feature type="chain" id="PRO_5038211634" description="L,D-TPase catalytic domain-containing protein" evidence="14">
    <location>
        <begin position="22"/>
        <end position="378"/>
    </location>
</feature>
<dbReference type="GO" id="GO:0071972">
    <property type="term" value="F:peptidoglycan L,D-transpeptidase activity"/>
    <property type="evidence" value="ECO:0007669"/>
    <property type="project" value="TreeGrafter"/>
</dbReference>
<dbReference type="GO" id="GO:0071555">
    <property type="term" value="P:cell wall organization"/>
    <property type="evidence" value="ECO:0007669"/>
    <property type="project" value="UniProtKB-UniRule"/>
</dbReference>
<evidence type="ECO:0000259" key="15">
    <source>
        <dbReference type="PROSITE" id="PS52029"/>
    </source>
</evidence>
<dbReference type="Proteomes" id="UP000070598">
    <property type="component" value="Unassembled WGS sequence"/>
</dbReference>
<keyword evidence="7" id="KW-0472">Membrane</keyword>
<reference evidence="18" key="1">
    <citation type="submission" date="2015-02" db="EMBL/GenBank/DDBJ databases">
        <title>Physiological reanalysis, assessment of diazotrophy, and genome sequences of multiple isolates of Streptomyces thermoautotrophicus.</title>
        <authorList>
            <person name="MacKellar D.C."/>
            <person name="Lieber L."/>
            <person name="Norman J."/>
            <person name="Bolger A."/>
            <person name="Tobin C."/>
            <person name="Murray J.W."/>
            <person name="Friesen M."/>
            <person name="Prell J."/>
        </authorList>
    </citation>
    <scope>NUCLEOTIDE SEQUENCE [LARGE SCALE GENOMIC DNA]</scope>
    <source>
        <strain evidence="18">UBT1</strain>
    </source>
</reference>
<keyword evidence="2" id="KW-1003">Cell membrane</keyword>
<protein>
    <recommendedName>
        <fullName evidence="15">L,D-TPase catalytic domain-containing protein</fullName>
    </recommendedName>
</protein>
<dbReference type="PATRIC" id="fig|1469144.8.peg.3571"/>
<keyword evidence="5 13" id="KW-0133">Cell shape</keyword>
<dbReference type="PANTHER" id="PTHR30582:SF2">
    <property type="entry name" value="L,D-TRANSPEPTIDASE YCIB-RELATED"/>
    <property type="match status" value="1"/>
</dbReference>
<dbReference type="FunFam" id="2.40.440.10:FF:000005">
    <property type="entry name" value="L,D-transpeptidase 2"/>
    <property type="match status" value="1"/>
</dbReference>
<dbReference type="InterPro" id="IPR005490">
    <property type="entry name" value="LD_TPept_cat_dom"/>
</dbReference>
<evidence type="ECO:0000256" key="13">
    <source>
        <dbReference type="PROSITE-ProRule" id="PRU01373"/>
    </source>
</evidence>
<accession>A0A132N284</accession>
<comment type="pathway">
    <text evidence="12">Glycan biosynthesis.</text>
</comment>
<dbReference type="Gene3D" id="2.60.40.3780">
    <property type="match status" value="1"/>
</dbReference>
<keyword evidence="3" id="KW-0808">Transferase</keyword>
<feature type="active site" description="Proton donor/acceptor" evidence="13">
    <location>
        <position position="309"/>
    </location>
</feature>
<keyword evidence="11 13" id="KW-0961">Cell wall biogenesis/degradation</keyword>
<evidence type="ECO:0000256" key="3">
    <source>
        <dbReference type="ARBA" id="ARBA00022679"/>
    </source>
</evidence>
<dbReference type="GO" id="GO:0008360">
    <property type="term" value="P:regulation of cell shape"/>
    <property type="evidence" value="ECO:0007669"/>
    <property type="project" value="UniProtKB-UniRule"/>
</dbReference>
<evidence type="ECO:0000256" key="4">
    <source>
        <dbReference type="ARBA" id="ARBA00022729"/>
    </source>
</evidence>
<dbReference type="Gene3D" id="2.60.40.3710">
    <property type="match status" value="1"/>
</dbReference>
<evidence type="ECO:0000313" key="16">
    <source>
        <dbReference type="EMBL" id="KWX04251.1"/>
    </source>
</evidence>
<feature type="signal peptide" evidence="14">
    <location>
        <begin position="1"/>
        <end position="21"/>
    </location>
</feature>
<reference evidence="16 19" key="2">
    <citation type="submission" date="2015-02" db="EMBL/GenBank/DDBJ databases">
        <title>Physiological reanalysis, assessment of diazotrophy, and genome sequences of multiple isolates of Streptomyces thermoautotrophicus.</title>
        <authorList>
            <person name="MacKellar D.C."/>
            <person name="Lieber L."/>
            <person name="Norman J."/>
            <person name="Bolger A."/>
            <person name="Tobin C."/>
            <person name="Murray J.W."/>
            <person name="Prell J."/>
        </authorList>
    </citation>
    <scope>NUCLEOTIDE SEQUENCE [LARGE SCALE GENOMIC DNA]</scope>
    <source>
        <strain evidence="16 19">UBT1</strain>
    </source>
</reference>
<evidence type="ECO:0000256" key="5">
    <source>
        <dbReference type="ARBA" id="ARBA00022960"/>
    </source>
</evidence>
<evidence type="ECO:0000256" key="8">
    <source>
        <dbReference type="ARBA" id="ARBA00023139"/>
    </source>
</evidence>
<evidence type="ECO:0000256" key="14">
    <source>
        <dbReference type="SAM" id="SignalP"/>
    </source>
</evidence>
<name>A0A132N284_9ACTN</name>
<dbReference type="GO" id="GO:0018104">
    <property type="term" value="P:peptidoglycan-protein cross-linking"/>
    <property type="evidence" value="ECO:0007669"/>
    <property type="project" value="TreeGrafter"/>
</dbReference>
<dbReference type="CDD" id="cd16913">
    <property type="entry name" value="YkuD_like"/>
    <property type="match status" value="1"/>
</dbReference>
<evidence type="ECO:0000256" key="11">
    <source>
        <dbReference type="ARBA" id="ARBA00023316"/>
    </source>
</evidence>
<dbReference type="InterPro" id="IPR038063">
    <property type="entry name" value="Transpep_catalytic_dom"/>
</dbReference>
<evidence type="ECO:0000256" key="10">
    <source>
        <dbReference type="ARBA" id="ARBA00023315"/>
    </source>
</evidence>
<evidence type="ECO:0000256" key="12">
    <source>
        <dbReference type="ARBA" id="ARBA00060592"/>
    </source>
</evidence>
<evidence type="ECO:0000256" key="2">
    <source>
        <dbReference type="ARBA" id="ARBA00022475"/>
    </source>
</evidence>
<dbReference type="AlphaFoldDB" id="A0A132N284"/>
<feature type="active site" description="Nucleophile" evidence="13">
    <location>
        <position position="327"/>
    </location>
</feature>
<comment type="pathway">
    <text evidence="1 13">Cell wall biogenesis; peptidoglycan biosynthesis.</text>
</comment>
<dbReference type="EMBL" id="JYIK01001094">
    <property type="protein sequence ID" value="KWX06639.1"/>
    <property type="molecule type" value="Genomic_DNA"/>
</dbReference>
<feature type="domain" description="L,D-TPase catalytic" evidence="15">
    <location>
        <begin position="225"/>
        <end position="351"/>
    </location>
</feature>
<dbReference type="SUPFAM" id="SSF141523">
    <property type="entry name" value="L,D-transpeptidase catalytic domain-like"/>
    <property type="match status" value="1"/>
</dbReference>
<keyword evidence="10" id="KW-0012">Acyltransferase</keyword>
<dbReference type="InterPro" id="IPR050979">
    <property type="entry name" value="LD-transpeptidase"/>
</dbReference>
<keyword evidence="8" id="KW-0564">Palmitate</keyword>